<dbReference type="InterPro" id="IPR036116">
    <property type="entry name" value="FN3_sf"/>
</dbReference>
<protein>
    <recommendedName>
        <fullName evidence="7">S-layer protein</fullName>
    </recommendedName>
</protein>
<dbReference type="SUPFAM" id="SSF49265">
    <property type="entry name" value="Fibronectin type III"/>
    <property type="match status" value="1"/>
</dbReference>
<proteinExistence type="predicted"/>
<dbReference type="InterPro" id="IPR013783">
    <property type="entry name" value="Ig-like_fold"/>
</dbReference>
<gene>
    <name evidence="5" type="ORF">A8709_13595</name>
</gene>
<name>A0A1C1A3J9_9BACL</name>
<dbReference type="InterPro" id="IPR052025">
    <property type="entry name" value="Xyloglucanase_GH74"/>
</dbReference>
<dbReference type="InterPro" id="IPR003961">
    <property type="entry name" value="FN3_dom"/>
</dbReference>
<dbReference type="Pfam" id="PF00395">
    <property type="entry name" value="SLH"/>
    <property type="match status" value="3"/>
</dbReference>
<organism evidence="5 6">
    <name type="scientific">Paenibacillus pectinilyticus</name>
    <dbReference type="NCBI Taxonomy" id="512399"/>
    <lineage>
        <taxon>Bacteria</taxon>
        <taxon>Bacillati</taxon>
        <taxon>Bacillota</taxon>
        <taxon>Bacilli</taxon>
        <taxon>Bacillales</taxon>
        <taxon>Paenibacillaceae</taxon>
        <taxon>Paenibacillus</taxon>
    </lineage>
</organism>
<dbReference type="GO" id="GO:0010411">
    <property type="term" value="P:xyloglucan metabolic process"/>
    <property type="evidence" value="ECO:0007669"/>
    <property type="project" value="TreeGrafter"/>
</dbReference>
<dbReference type="OrthoDB" id="2497113at2"/>
<feature type="domain" description="SLH" evidence="4">
    <location>
        <begin position="1322"/>
        <end position="1382"/>
    </location>
</feature>
<accession>A0A1C1A3J9</accession>
<dbReference type="InterPro" id="IPR001119">
    <property type="entry name" value="SLH_dom"/>
</dbReference>
<keyword evidence="6" id="KW-1185">Reference proteome</keyword>
<dbReference type="InterPro" id="IPR015943">
    <property type="entry name" value="WD40/YVTN_repeat-like_dom_sf"/>
</dbReference>
<evidence type="ECO:0000256" key="2">
    <source>
        <dbReference type="SAM" id="SignalP"/>
    </source>
</evidence>
<dbReference type="PROSITE" id="PS51272">
    <property type="entry name" value="SLH"/>
    <property type="match status" value="3"/>
</dbReference>
<dbReference type="Gene3D" id="2.60.40.10">
    <property type="entry name" value="Immunoglobulins"/>
    <property type="match status" value="2"/>
</dbReference>
<sequence length="1513" mass="164522">MLGMKRWLMSFMVCTLALLPAAVLPVSHSAVAEQAVTGQQPWEWHNVNLQGMGWVTGLVTQKTAPYLMYAKTDVGGAYRYDRDKDEWIPLTDGFGLDQRYAYSVESINIDPGHPDDVYMASNGAAEVGGEIYKSTDRGATWTPTGMASHHVYMGGNDDFRTETGERLVIDPLQSEHMYFASRGDGLWEKIGSLDWKQVEGGLPTVSSCVVKAGCAGATFVAFDAASGTSPTGGTKIFYVGVYGTGIYKTMDGGQSFALMGYPSGGEKKFNRAVVNENGNLFVSDGNTVLRAGRSDSSASKVLDSANFSNVNFKGIVGIDVKPDEPATLYAQASDSDAGNAWMYESVDEGATWQAKQQMKVQEPAYYPSWWSNHERAGLVVDPIDPTVGWTTTGFGILKLTGINTNTPKAAANMKGVEELVGYNAKVPPLAGGFDVHVGAADSAGFSVRDRDTVPATRLMSQRYDGPPMYGINLTQMSGLDYSYQKPNYMAYTGYHQFSLWNGEPYHFFGTTSDGGRTWNETAKKATLDTIGGMIAMSSTNPANLVWSPYNGYLKYSTDSGQTWQDASGSYSENNTHGHLYERSSTWWSATQNVVSDKVNGQKFYMFTERNALTAEFYMSTDGGKTWNLTYTGFQAKEGEDFSSPNPQHLVNFAALPFTNVKVNPTKEGDVFLVSKPGDFPDDRATVYPKLYRSTDVSVSQFVEVPNVQGAVDVAFGKGDLPDQPYIYLYGKANGDTESGVYVSKDNGATWTCITNPQQTFGRINQLEADMRYPNRVYMALSGRGFVYGQLADQPDVNVTSVTGDQALVNPIQDARVYHAGTNVTIQAAATAKQGATIRKVEFFAGDRKLGEDTTAPYSLTLNQLAVGNYNIVAKATDSNGLEQFSSPQDFYVRQYSELGEITYKNELGERVSDLQAGQTVEVNASLSSTSKDDHGVRLIAGLEDRSGQLVQLAQTEAKLQGSGKAVYSVKIKLPAQIDGLQLKVYVSDDGYHGAVTPVSTLPDTMAPTWPDTAKLYYSERTSHSVKLYWPDAEDGFGVASYAVYQEGRVEPVAVLTEPAQAHQVIINGLLPATSYHFKVVAQDAAGNASAPLAAADLTTKASASGGDSTVPNQGNPTGNAANNSGPSVVVKQKPALSNGQAQVEFTLQAIQDSLNNRKDAQLILEASQVDGAKDIEVTFPSELFLPANGHEKAIIIQTQFASFTLPTSFLGDKLANGQKIELTIRPSDLTQWSGQIANKVDGRPMVDLSLRVNGDDVSHFQLPIQIAIPYSLRANEHANTVVGNYLTQDGKDEIIKDSYYNEAAGQLIIHVNHFSSYAVVVPEVTFADVKDVPWATEAIDGLAVRGIIEGIGDHQFDPDRNVTRAEYVQMLVHALDFRTDTTVKSSFLDTQPEDWYYQAVAAAEKLGILTGYEDGSFGANQVVTREDMAVMTARALRVAKLEPPMSKDNVEFKDQNQVADYAKSDVVWLAAAGLIHGIGENSYAPRYNTTRAQAAVLMYEVWKNKVRDSSVSK</sequence>
<keyword evidence="2" id="KW-0732">Signal</keyword>
<dbReference type="CDD" id="cd15482">
    <property type="entry name" value="Sialidase_non-viral"/>
    <property type="match status" value="2"/>
</dbReference>
<feature type="chain" id="PRO_5039097844" description="S-layer protein" evidence="2">
    <location>
        <begin position="33"/>
        <end position="1513"/>
    </location>
</feature>
<dbReference type="Pfam" id="PF17957">
    <property type="entry name" value="Big_7"/>
    <property type="match status" value="1"/>
</dbReference>
<dbReference type="PANTHER" id="PTHR43739">
    <property type="entry name" value="XYLOGLUCANASE (EUROFUNG)"/>
    <property type="match status" value="1"/>
</dbReference>
<reference evidence="6" key="1">
    <citation type="submission" date="2016-05" db="EMBL/GenBank/DDBJ databases">
        <title>Paenibacillus oryzae. sp. nov., isolated from the rice root.</title>
        <authorList>
            <person name="Zhang J."/>
            <person name="Zhang X."/>
        </authorList>
    </citation>
    <scope>NUCLEOTIDE SEQUENCE [LARGE SCALE GENOMIC DNA]</scope>
    <source>
        <strain evidence="6">KCTC13222</strain>
    </source>
</reference>
<feature type="domain" description="SLH" evidence="4">
    <location>
        <begin position="1383"/>
        <end position="1446"/>
    </location>
</feature>
<feature type="signal peptide" evidence="2">
    <location>
        <begin position="1"/>
        <end position="32"/>
    </location>
</feature>
<evidence type="ECO:0000259" key="3">
    <source>
        <dbReference type="PROSITE" id="PS50853"/>
    </source>
</evidence>
<evidence type="ECO:0008006" key="7">
    <source>
        <dbReference type="Google" id="ProtNLM"/>
    </source>
</evidence>
<dbReference type="PROSITE" id="PS50853">
    <property type="entry name" value="FN3"/>
    <property type="match status" value="1"/>
</dbReference>
<dbReference type="STRING" id="512399.A8709_13595"/>
<feature type="domain" description="SLH" evidence="4">
    <location>
        <begin position="1449"/>
        <end position="1512"/>
    </location>
</feature>
<feature type="domain" description="Fibronectin type-III" evidence="3">
    <location>
        <begin position="1006"/>
        <end position="1102"/>
    </location>
</feature>
<dbReference type="CDD" id="cd00063">
    <property type="entry name" value="FN3"/>
    <property type="match status" value="1"/>
</dbReference>
<dbReference type="Gene3D" id="2.130.10.10">
    <property type="entry name" value="YVTN repeat-like/Quinoprotein amine dehydrogenase"/>
    <property type="match status" value="2"/>
</dbReference>
<dbReference type="PANTHER" id="PTHR43739:SF5">
    <property type="entry name" value="EXO-ALPHA-SIALIDASE"/>
    <property type="match status" value="1"/>
</dbReference>
<evidence type="ECO:0000313" key="5">
    <source>
        <dbReference type="EMBL" id="OCT15137.1"/>
    </source>
</evidence>
<evidence type="ECO:0000259" key="4">
    <source>
        <dbReference type="PROSITE" id="PS51272"/>
    </source>
</evidence>
<feature type="region of interest" description="Disordered" evidence="1">
    <location>
        <begin position="1101"/>
        <end position="1124"/>
    </location>
</feature>
<evidence type="ECO:0000313" key="6">
    <source>
        <dbReference type="Proteomes" id="UP000093309"/>
    </source>
</evidence>
<dbReference type="EMBL" id="LYPC01000014">
    <property type="protein sequence ID" value="OCT15137.1"/>
    <property type="molecule type" value="Genomic_DNA"/>
</dbReference>
<evidence type="ECO:0000256" key="1">
    <source>
        <dbReference type="SAM" id="MobiDB-lite"/>
    </source>
</evidence>
<dbReference type="Proteomes" id="UP000093309">
    <property type="component" value="Unassembled WGS sequence"/>
</dbReference>
<dbReference type="SUPFAM" id="SSF110296">
    <property type="entry name" value="Oligoxyloglucan reducing end-specific cellobiohydrolase"/>
    <property type="match status" value="2"/>
</dbReference>
<comment type="caution">
    <text evidence="5">The sequence shown here is derived from an EMBL/GenBank/DDBJ whole genome shotgun (WGS) entry which is preliminary data.</text>
</comment>